<dbReference type="EMBL" id="CM055092">
    <property type="protein sequence ID" value="KAJ7571002.1"/>
    <property type="molecule type" value="Genomic_DNA"/>
</dbReference>
<keyword evidence="2" id="KW-1185">Reference proteome</keyword>
<proteinExistence type="predicted"/>
<sequence>MMSSSSSNSSDTITSAVHSTGSAFSTRVMVCAVIVLFVVLVFIGLLHVYARWFWRYSSAMSSGRWAGRRHRRFHFVISEPTQAPLVSVGLHKSVVDLLPTFVYSRENCKEGLECAVCLCDFEEKEVGRTLPKCSHSFHTACIDLWFISNSTCPLCRIEVDKDASSENKLPIANDELGLSSVALSMPFDANPPFQVENVVFNPQEQFARAAAASSVPSPRLSVSSLSPRTICLTVSDTIPSSERTSLQSNEDDFIREAAASLPRQGIYVNAERQEKIADPALQHFNQTLQPHSAHCPIKSQTTTTRLRAKKAPHVVIEVPKPSANFISACSKPANPSPSPSTCKSPLSHLKSMRWLLGKDRKATPSGSSITDMNGAILQVSCRTLESASTFQTPSKLHRSLPSSPSD</sequence>
<dbReference type="Proteomes" id="UP001162992">
    <property type="component" value="Chromosome 1"/>
</dbReference>
<protein>
    <submittedName>
        <fullName evidence="1">Uncharacterized protein</fullName>
    </submittedName>
</protein>
<comment type="caution">
    <text evidence="1">The sequence shown here is derived from an EMBL/GenBank/DDBJ whole genome shotgun (WGS) entry which is preliminary data.</text>
</comment>
<evidence type="ECO:0000313" key="1">
    <source>
        <dbReference type="EMBL" id="KAJ7571002.1"/>
    </source>
</evidence>
<evidence type="ECO:0000313" key="2">
    <source>
        <dbReference type="Proteomes" id="UP001162992"/>
    </source>
</evidence>
<accession>A0ACC2EWX9</accession>
<organism evidence="1 2">
    <name type="scientific">Diphasiastrum complanatum</name>
    <name type="common">Issler's clubmoss</name>
    <name type="synonym">Lycopodium complanatum</name>
    <dbReference type="NCBI Taxonomy" id="34168"/>
    <lineage>
        <taxon>Eukaryota</taxon>
        <taxon>Viridiplantae</taxon>
        <taxon>Streptophyta</taxon>
        <taxon>Embryophyta</taxon>
        <taxon>Tracheophyta</taxon>
        <taxon>Lycopodiopsida</taxon>
        <taxon>Lycopodiales</taxon>
        <taxon>Lycopodiaceae</taxon>
        <taxon>Lycopodioideae</taxon>
        <taxon>Diphasiastrum</taxon>
    </lineage>
</organism>
<name>A0ACC2EWX9_DIPCM</name>
<reference evidence="2" key="1">
    <citation type="journal article" date="2024" name="Proc. Natl. Acad. Sci. U.S.A.">
        <title>Extraordinary preservation of gene collinearity over three hundred million years revealed in homosporous lycophytes.</title>
        <authorList>
            <person name="Li C."/>
            <person name="Wickell D."/>
            <person name="Kuo L.Y."/>
            <person name="Chen X."/>
            <person name="Nie B."/>
            <person name="Liao X."/>
            <person name="Peng D."/>
            <person name="Ji J."/>
            <person name="Jenkins J."/>
            <person name="Williams M."/>
            <person name="Shu S."/>
            <person name="Plott C."/>
            <person name="Barry K."/>
            <person name="Rajasekar S."/>
            <person name="Grimwood J."/>
            <person name="Han X."/>
            <person name="Sun S."/>
            <person name="Hou Z."/>
            <person name="He W."/>
            <person name="Dai G."/>
            <person name="Sun C."/>
            <person name="Schmutz J."/>
            <person name="Leebens-Mack J.H."/>
            <person name="Li F.W."/>
            <person name="Wang L."/>
        </authorList>
    </citation>
    <scope>NUCLEOTIDE SEQUENCE [LARGE SCALE GENOMIC DNA]</scope>
    <source>
        <strain evidence="2">cv. PW_Plant_1</strain>
    </source>
</reference>
<gene>
    <name evidence="1" type="ORF">O6H91_01G144600</name>
</gene>